<keyword evidence="4" id="KW-0472">Membrane</keyword>
<evidence type="ECO:0000256" key="5">
    <source>
        <dbReference type="ARBA" id="ARBA00023237"/>
    </source>
</evidence>
<sequence>MMKNIRKVSCVLLIMASLFTISCKKDFLDKKPATNLNIPTTLADMRLLLDNTAVLNRSPAIGEESADDYYMTFEEWQNQYSPKDANAYIWAKEIWAGKTNVVEWNKPYGQVLYANVVLEQLNKIVKNSSNEIDYNNIKGNALFLRAWSFFDLVQIFAVPYDTKTYDTDPGIPLRLTADINSPTTRASLRETYHQILDDAIQAKALLSLPTSVKNGNRSSKAAAFAFLSRIFLTMRDYKQSGLYADSALNLTSALMDYNTLDTASSTPFLYDNAEVIYQNYLVDNNPIIYVSNSINYSIDTTLYKAYEPDDLRKFLYFQNNAGFINKKGTYSSNSLNSNGLTTDELFLTRAECSVRNGNIHAGLEDLNKLLLTRYSTGKYQLFTTSNPADALNKILLERRKELVMRGLRWNDIRRLNKEGYNILLKRSLNGQVYTLPPNDPKYALPIPPDVISLSGIKQNDR</sequence>
<feature type="domain" description="RagB/SusD" evidence="6">
    <location>
        <begin position="342"/>
        <end position="452"/>
    </location>
</feature>
<dbReference type="InterPro" id="IPR012944">
    <property type="entry name" value="SusD_RagB_dom"/>
</dbReference>
<proteinExistence type="inferred from homology"/>
<dbReference type="InterPro" id="IPR033985">
    <property type="entry name" value="SusD-like_N"/>
</dbReference>
<dbReference type="AlphaFoldDB" id="A0A327SJL5"/>
<evidence type="ECO:0000256" key="3">
    <source>
        <dbReference type="ARBA" id="ARBA00022729"/>
    </source>
</evidence>
<evidence type="ECO:0000256" key="4">
    <source>
        <dbReference type="ARBA" id="ARBA00023136"/>
    </source>
</evidence>
<evidence type="ECO:0000313" key="9">
    <source>
        <dbReference type="Proteomes" id="UP000249754"/>
    </source>
</evidence>
<dbReference type="GO" id="GO:0009279">
    <property type="term" value="C:cell outer membrane"/>
    <property type="evidence" value="ECO:0007669"/>
    <property type="project" value="UniProtKB-SubCell"/>
</dbReference>
<comment type="subcellular location">
    <subcellularLocation>
        <location evidence="1">Cell outer membrane</location>
    </subcellularLocation>
</comment>
<dbReference type="PROSITE" id="PS51257">
    <property type="entry name" value="PROKAR_LIPOPROTEIN"/>
    <property type="match status" value="1"/>
</dbReference>
<accession>A0A327SJL5</accession>
<feature type="domain" description="SusD-like N-terminal" evidence="7">
    <location>
        <begin position="26"/>
        <end position="232"/>
    </location>
</feature>
<reference evidence="8 9" key="1">
    <citation type="submission" date="2018-06" db="EMBL/GenBank/DDBJ databases">
        <title>Genomic Encyclopedia of Archaeal and Bacterial Type Strains, Phase II (KMG-II): from individual species to whole genera.</title>
        <authorList>
            <person name="Goeker M."/>
        </authorList>
    </citation>
    <scope>NUCLEOTIDE SEQUENCE [LARGE SCALE GENOMIC DNA]</scope>
    <source>
        <strain evidence="8 9">DSM 14825</strain>
    </source>
</reference>
<dbReference type="Proteomes" id="UP000249754">
    <property type="component" value="Unassembled WGS sequence"/>
</dbReference>
<dbReference type="Gene3D" id="1.25.40.390">
    <property type="match status" value="1"/>
</dbReference>
<comment type="caution">
    <text evidence="8">The sequence shown here is derived from an EMBL/GenBank/DDBJ whole genome shotgun (WGS) entry which is preliminary data.</text>
</comment>
<name>A0A327SJL5_9SPHI</name>
<dbReference type="OrthoDB" id="653598at2"/>
<dbReference type="RefSeq" id="WP_111634361.1">
    <property type="nucleotide sequence ID" value="NZ_QLLR01000014.1"/>
</dbReference>
<evidence type="ECO:0000259" key="6">
    <source>
        <dbReference type="Pfam" id="PF07980"/>
    </source>
</evidence>
<evidence type="ECO:0000256" key="1">
    <source>
        <dbReference type="ARBA" id="ARBA00004442"/>
    </source>
</evidence>
<dbReference type="EMBL" id="QLLR01000014">
    <property type="protein sequence ID" value="RAJ29199.1"/>
    <property type="molecule type" value="Genomic_DNA"/>
</dbReference>
<dbReference type="SUPFAM" id="SSF48452">
    <property type="entry name" value="TPR-like"/>
    <property type="match status" value="1"/>
</dbReference>
<evidence type="ECO:0000256" key="2">
    <source>
        <dbReference type="ARBA" id="ARBA00006275"/>
    </source>
</evidence>
<dbReference type="Pfam" id="PF14322">
    <property type="entry name" value="SusD-like_3"/>
    <property type="match status" value="1"/>
</dbReference>
<keyword evidence="3" id="KW-0732">Signal</keyword>
<dbReference type="Pfam" id="PF07980">
    <property type="entry name" value="SusD_RagB"/>
    <property type="match status" value="1"/>
</dbReference>
<dbReference type="InterPro" id="IPR011990">
    <property type="entry name" value="TPR-like_helical_dom_sf"/>
</dbReference>
<keyword evidence="5" id="KW-0998">Cell outer membrane</keyword>
<comment type="similarity">
    <text evidence="2">Belongs to the SusD family.</text>
</comment>
<organism evidence="8 9">
    <name type="scientific">Pedobacter cryoconitis</name>
    <dbReference type="NCBI Taxonomy" id="188932"/>
    <lineage>
        <taxon>Bacteria</taxon>
        <taxon>Pseudomonadati</taxon>
        <taxon>Bacteroidota</taxon>
        <taxon>Sphingobacteriia</taxon>
        <taxon>Sphingobacteriales</taxon>
        <taxon>Sphingobacteriaceae</taxon>
        <taxon>Pedobacter</taxon>
    </lineage>
</organism>
<gene>
    <name evidence="8" type="ORF">LY11_02903</name>
</gene>
<evidence type="ECO:0000259" key="7">
    <source>
        <dbReference type="Pfam" id="PF14322"/>
    </source>
</evidence>
<protein>
    <submittedName>
        <fullName evidence="8">SusD-like starch-binding protein associating with outer membrane</fullName>
    </submittedName>
</protein>
<evidence type="ECO:0000313" key="8">
    <source>
        <dbReference type="EMBL" id="RAJ29199.1"/>
    </source>
</evidence>